<gene>
    <name evidence="14" type="ORF">H3309_07580</name>
</gene>
<dbReference type="PROSITE" id="PS52016">
    <property type="entry name" value="TONB_DEPENDENT_REC_3"/>
    <property type="match status" value="1"/>
</dbReference>
<dbReference type="Gene3D" id="2.170.130.10">
    <property type="entry name" value="TonB-dependent receptor, plug domain"/>
    <property type="match status" value="1"/>
</dbReference>
<dbReference type="GO" id="GO:0009279">
    <property type="term" value="C:cell outer membrane"/>
    <property type="evidence" value="ECO:0007669"/>
    <property type="project" value="UniProtKB-SubCell"/>
</dbReference>
<dbReference type="PANTHER" id="PTHR47234">
    <property type="match status" value="1"/>
</dbReference>
<keyword evidence="8 9" id="KW-0998">Cell outer membrane</keyword>
<feature type="short sequence motif" description="TonB box" evidence="10">
    <location>
        <begin position="26"/>
        <end position="32"/>
    </location>
</feature>
<dbReference type="InterPro" id="IPR010916">
    <property type="entry name" value="TonB_box_CS"/>
</dbReference>
<organism evidence="14 15">
    <name type="scientific">Sandaracinobacteroides saxicola</name>
    <dbReference type="NCBI Taxonomy" id="2759707"/>
    <lineage>
        <taxon>Bacteria</taxon>
        <taxon>Pseudomonadati</taxon>
        <taxon>Pseudomonadota</taxon>
        <taxon>Alphaproteobacteria</taxon>
        <taxon>Sphingomonadales</taxon>
        <taxon>Sphingosinicellaceae</taxon>
        <taxon>Sandaracinobacteroides</taxon>
    </lineage>
</organism>
<dbReference type="RefSeq" id="WP_182298151.1">
    <property type="nucleotide sequence ID" value="NZ_CP059851.1"/>
</dbReference>
<dbReference type="SUPFAM" id="SSF56935">
    <property type="entry name" value="Porins"/>
    <property type="match status" value="1"/>
</dbReference>
<evidence type="ECO:0000256" key="10">
    <source>
        <dbReference type="PROSITE-ProRule" id="PRU10143"/>
    </source>
</evidence>
<evidence type="ECO:0000259" key="12">
    <source>
        <dbReference type="Pfam" id="PF00593"/>
    </source>
</evidence>
<keyword evidence="2 9" id="KW-0813">Transport</keyword>
<sequence length="815" mass="86026">MTVSSLGVAAPALAQAPQAAVEEADTIIVTGTRARDRTVLDSPVPVDVLSSAALTQAGSSGEVAQALQNLTPSFNFPRQSNSGAGDTVRAAQLRGLSPDQTLVLVNGKRYHTTATPNLDTKVGRGTAPVDFNTLPLNAIGRIEILRDGAGAQYGSDAIAGVINIQLDRVKDGGSIGVTYGLNVTKPGVIGEQIEDGQTALVEGKFGTTLANGGFISVGGDYLFQQGTNRAGFDQGGNFLTNGSYSDPRNFPFFGQRLFKVGDPRVEGGHLWFNSELPLGDATFYAFGIGHTRKAIGANFFRWPVIVDGNGNDYLPPNLPDGLNGFRPKSNIRNSDLSLTAGVKGEAGGWALDGSLSFGSNWLTYRLTDSINYSLGSQSPNAFLLSKARSNQFLVNLDANREFDVGMAGPMTVAFGAEYRRHSWKSTAGDPASYAVGPLADPASLGLQPGAQAGPGLTPDDARSLNRDVVGGYVDLSLEPVQTLFLNVAGRVEHYNDAGTSVAGKGAARWEFAPGFAVRGSVSNSFKAPALAQLGASSTSLTFGAGGQLRRVSTLPVDSAAARALGAKPLDPEKSFNLSGGLTANAGGFRLSVDAFRILIDNRITLSERFDLSGLTPAQRTALGLGTFDAINFFTNAVDLKTEGYEIVAGYAFEFEGKWDLSAAYSYAKNSIRRVAPPPPQLAANGISGGLIGLEERNTLTTAAPRNKLILGVNWSNDRWSSSWRGTRYGGITRQFDFGGGFTPRQDFGAEWQVDGEVAVKILPALSLAVGVNNLFDNYPAPSIDDINGAGNLAYDILSPIGINGRYLYAKARFDF</sequence>
<dbReference type="InterPro" id="IPR012910">
    <property type="entry name" value="Plug_dom"/>
</dbReference>
<evidence type="ECO:0000256" key="4">
    <source>
        <dbReference type="ARBA" id="ARBA00022692"/>
    </source>
</evidence>
<dbReference type="InterPro" id="IPR036942">
    <property type="entry name" value="Beta-barrel_TonB_sf"/>
</dbReference>
<dbReference type="Proteomes" id="UP000515292">
    <property type="component" value="Chromosome"/>
</dbReference>
<dbReference type="InterPro" id="IPR039426">
    <property type="entry name" value="TonB-dep_rcpt-like"/>
</dbReference>
<dbReference type="Gene3D" id="2.40.170.20">
    <property type="entry name" value="TonB-dependent receptor, beta-barrel domain"/>
    <property type="match status" value="1"/>
</dbReference>
<dbReference type="EMBL" id="CP059851">
    <property type="protein sequence ID" value="QMW24303.1"/>
    <property type="molecule type" value="Genomic_DNA"/>
</dbReference>
<evidence type="ECO:0000256" key="3">
    <source>
        <dbReference type="ARBA" id="ARBA00022452"/>
    </source>
</evidence>
<proteinExistence type="inferred from homology"/>
<evidence type="ECO:0000259" key="13">
    <source>
        <dbReference type="Pfam" id="PF07715"/>
    </source>
</evidence>
<reference evidence="14 15" key="1">
    <citation type="submission" date="2020-07" db="EMBL/GenBank/DDBJ databases">
        <title>Complete genome sequence for Sandaracinobacter sp. M6.</title>
        <authorList>
            <person name="Tang Y."/>
            <person name="Liu Q."/>
            <person name="Guo Z."/>
            <person name="Lei P."/>
            <person name="Huang B."/>
        </authorList>
    </citation>
    <scope>NUCLEOTIDE SEQUENCE [LARGE SCALE GENOMIC DNA]</scope>
    <source>
        <strain evidence="14 15">M6</strain>
    </source>
</reference>
<name>A0A7G5ILR1_9SPHN</name>
<keyword evidence="3 9" id="KW-1134">Transmembrane beta strand</keyword>
<keyword evidence="4 9" id="KW-0812">Transmembrane</keyword>
<evidence type="ECO:0000256" key="6">
    <source>
        <dbReference type="ARBA" id="ARBA00023077"/>
    </source>
</evidence>
<keyword evidence="15" id="KW-1185">Reference proteome</keyword>
<evidence type="ECO:0000256" key="9">
    <source>
        <dbReference type="PROSITE-ProRule" id="PRU01360"/>
    </source>
</evidence>
<comment type="subcellular location">
    <subcellularLocation>
        <location evidence="1 9">Cell outer membrane</location>
        <topology evidence="1 9">Multi-pass membrane protein</topology>
    </subcellularLocation>
</comment>
<evidence type="ECO:0000256" key="11">
    <source>
        <dbReference type="RuleBase" id="RU003357"/>
    </source>
</evidence>
<evidence type="ECO:0000256" key="1">
    <source>
        <dbReference type="ARBA" id="ARBA00004571"/>
    </source>
</evidence>
<evidence type="ECO:0000256" key="2">
    <source>
        <dbReference type="ARBA" id="ARBA00022448"/>
    </source>
</evidence>
<dbReference type="InterPro" id="IPR037066">
    <property type="entry name" value="Plug_dom_sf"/>
</dbReference>
<evidence type="ECO:0000256" key="8">
    <source>
        <dbReference type="ARBA" id="ARBA00023237"/>
    </source>
</evidence>
<dbReference type="InterPro" id="IPR000531">
    <property type="entry name" value="Beta-barrel_TonB"/>
</dbReference>
<keyword evidence="6 10" id="KW-0798">TonB box</keyword>
<keyword evidence="7 9" id="KW-0472">Membrane</keyword>
<evidence type="ECO:0000313" key="15">
    <source>
        <dbReference type="Proteomes" id="UP000515292"/>
    </source>
</evidence>
<evidence type="ECO:0000256" key="7">
    <source>
        <dbReference type="ARBA" id="ARBA00023136"/>
    </source>
</evidence>
<comment type="similarity">
    <text evidence="9 11">Belongs to the TonB-dependent receptor family.</text>
</comment>
<dbReference type="PANTHER" id="PTHR47234:SF3">
    <property type="entry name" value="SECRETIN_TONB SHORT N-TERMINAL DOMAIN-CONTAINING PROTEIN"/>
    <property type="match status" value="1"/>
</dbReference>
<dbReference type="CDD" id="cd01347">
    <property type="entry name" value="ligand_gated_channel"/>
    <property type="match status" value="1"/>
</dbReference>
<feature type="domain" description="TonB-dependent receptor plug" evidence="13">
    <location>
        <begin position="39"/>
        <end position="161"/>
    </location>
</feature>
<dbReference type="Pfam" id="PF00593">
    <property type="entry name" value="TonB_dep_Rec_b-barrel"/>
    <property type="match status" value="1"/>
</dbReference>
<accession>A0A7G5ILR1</accession>
<dbReference type="PROSITE" id="PS00430">
    <property type="entry name" value="TONB_DEPENDENT_REC_1"/>
    <property type="match status" value="1"/>
</dbReference>
<keyword evidence="5" id="KW-0732">Signal</keyword>
<protein>
    <submittedName>
        <fullName evidence="14">TonB-dependent receptor</fullName>
    </submittedName>
</protein>
<keyword evidence="14" id="KW-0675">Receptor</keyword>
<dbReference type="KEGG" id="sand:H3309_07580"/>
<evidence type="ECO:0000313" key="14">
    <source>
        <dbReference type="EMBL" id="QMW24303.1"/>
    </source>
</evidence>
<feature type="domain" description="TonB-dependent receptor-like beta-barrel" evidence="12">
    <location>
        <begin position="307"/>
        <end position="774"/>
    </location>
</feature>
<evidence type="ECO:0000256" key="5">
    <source>
        <dbReference type="ARBA" id="ARBA00022729"/>
    </source>
</evidence>
<dbReference type="Pfam" id="PF07715">
    <property type="entry name" value="Plug"/>
    <property type="match status" value="1"/>
</dbReference>
<dbReference type="AlphaFoldDB" id="A0A7G5ILR1"/>